<sequence>MTKFGPAGNSPLFYQSGGKTSAEVPAWLKSIGLNAYEYQCGRGVRIKEQTAKEIGDAARKYDIAVSIHAPYYINLVKEDREALGKSQNHIMKSLYAASWMGASTVVFHPGGVGKMDRKEALLLAQKNLEETVNLIQQKGLSQIKLAPETMGKRNQLGTVEEVLALCQVADNIVPTVDFAHLHAVSGGGLTAREHFEEIVDRVEAVLGMKVLKNLHVHFSPIEYTAGGEKRHRNLEDEGFGPDFSPLAEIIKERNLSPTIICESSDRQAEDAIKYMETLEKLQ</sequence>
<reference evidence="2 3" key="1">
    <citation type="submission" date="2023-04" db="EMBL/GenBank/DDBJ databases">
        <authorList>
            <person name="Hsu D."/>
        </authorList>
    </citation>
    <scope>NUCLEOTIDE SEQUENCE [LARGE SCALE GENOMIC DNA]</scope>
    <source>
        <strain evidence="2 3">MK1</strain>
    </source>
</reference>
<feature type="domain" description="Xylose isomerase-like TIM barrel" evidence="1">
    <location>
        <begin position="26"/>
        <end position="276"/>
    </location>
</feature>
<dbReference type="GO" id="GO:0008081">
    <property type="term" value="F:phosphoric diester hydrolase activity"/>
    <property type="evidence" value="ECO:0007669"/>
    <property type="project" value="TreeGrafter"/>
</dbReference>
<dbReference type="AlphaFoldDB" id="A0AAU0UMS1"/>
<dbReference type="InterPro" id="IPR001719">
    <property type="entry name" value="AP_endonuc_2"/>
</dbReference>
<dbReference type="EMBL" id="CP121694">
    <property type="protein sequence ID" value="WRO22421.1"/>
    <property type="molecule type" value="Genomic_DNA"/>
</dbReference>
<dbReference type="Gene3D" id="3.20.20.150">
    <property type="entry name" value="Divalent-metal-dependent TIM barrel enzymes"/>
    <property type="match status" value="1"/>
</dbReference>
<dbReference type="PANTHER" id="PTHR21445">
    <property type="entry name" value="ENDONUCLEASE IV ENDODEOXYRIBONUCLEASE IV"/>
    <property type="match status" value="1"/>
</dbReference>
<dbReference type="GO" id="GO:0003906">
    <property type="term" value="F:DNA-(apurinic or apyrimidinic site) endonuclease activity"/>
    <property type="evidence" value="ECO:0007669"/>
    <property type="project" value="TreeGrafter"/>
</dbReference>
<dbReference type="PANTHER" id="PTHR21445:SF0">
    <property type="entry name" value="APURINIC-APYRIMIDINIC ENDONUCLEASE"/>
    <property type="match status" value="1"/>
</dbReference>
<proteinExistence type="predicted"/>
<evidence type="ECO:0000313" key="3">
    <source>
        <dbReference type="Proteomes" id="UP001329915"/>
    </source>
</evidence>
<dbReference type="KEGG" id="dbc:MFMK1_002250"/>
<keyword evidence="3" id="KW-1185">Reference proteome</keyword>
<name>A0AAU0UMS1_9FIRM</name>
<dbReference type="InterPro" id="IPR013022">
    <property type="entry name" value="Xyl_isomerase-like_TIM-brl"/>
</dbReference>
<dbReference type="GO" id="GO:0003677">
    <property type="term" value="F:DNA binding"/>
    <property type="evidence" value="ECO:0007669"/>
    <property type="project" value="InterPro"/>
</dbReference>
<dbReference type="Pfam" id="PF01261">
    <property type="entry name" value="AP_endonuc_2"/>
    <property type="match status" value="1"/>
</dbReference>
<dbReference type="InterPro" id="IPR036237">
    <property type="entry name" value="Xyl_isomerase-like_sf"/>
</dbReference>
<organism evidence="2 3">
    <name type="scientific">Metallumcola ferriviriculae</name>
    <dbReference type="NCBI Taxonomy" id="3039180"/>
    <lineage>
        <taxon>Bacteria</taxon>
        <taxon>Bacillati</taxon>
        <taxon>Bacillota</taxon>
        <taxon>Clostridia</taxon>
        <taxon>Neomoorellales</taxon>
        <taxon>Desulfitibacteraceae</taxon>
        <taxon>Metallumcola</taxon>
    </lineage>
</organism>
<dbReference type="SMART" id="SM00518">
    <property type="entry name" value="AP2Ec"/>
    <property type="match status" value="1"/>
</dbReference>
<accession>A0AAU0UMS1</accession>
<dbReference type="GO" id="GO:0006284">
    <property type="term" value="P:base-excision repair"/>
    <property type="evidence" value="ECO:0007669"/>
    <property type="project" value="TreeGrafter"/>
</dbReference>
<evidence type="ECO:0000313" key="2">
    <source>
        <dbReference type="EMBL" id="WRO22421.1"/>
    </source>
</evidence>
<dbReference type="RefSeq" id="WP_366921834.1">
    <property type="nucleotide sequence ID" value="NZ_CP121694.1"/>
</dbReference>
<dbReference type="SUPFAM" id="SSF51658">
    <property type="entry name" value="Xylose isomerase-like"/>
    <property type="match status" value="1"/>
</dbReference>
<dbReference type="GO" id="GO:0008270">
    <property type="term" value="F:zinc ion binding"/>
    <property type="evidence" value="ECO:0007669"/>
    <property type="project" value="InterPro"/>
</dbReference>
<evidence type="ECO:0000259" key="1">
    <source>
        <dbReference type="Pfam" id="PF01261"/>
    </source>
</evidence>
<protein>
    <submittedName>
        <fullName evidence="2">TIM barrel protein</fullName>
    </submittedName>
</protein>
<dbReference type="Proteomes" id="UP001329915">
    <property type="component" value="Chromosome"/>
</dbReference>
<gene>
    <name evidence="2" type="ORF">MFMK1_002250</name>
</gene>